<dbReference type="OrthoDB" id="496981at2759"/>
<accession>E4ZTR5</accession>
<dbReference type="GO" id="GO:0005737">
    <property type="term" value="C:cytoplasm"/>
    <property type="evidence" value="ECO:0007669"/>
    <property type="project" value="TreeGrafter"/>
</dbReference>
<name>E4ZTR5_LEPMJ</name>
<dbReference type="GO" id="GO:0016791">
    <property type="term" value="F:phosphatase activity"/>
    <property type="evidence" value="ECO:0007669"/>
    <property type="project" value="TreeGrafter"/>
</dbReference>
<dbReference type="CDD" id="cd07067">
    <property type="entry name" value="HP_PGM_like"/>
    <property type="match status" value="1"/>
</dbReference>
<dbReference type="Gene3D" id="3.40.50.1240">
    <property type="entry name" value="Phosphoglycerate mutase-like"/>
    <property type="match status" value="1"/>
</dbReference>
<reference evidence="3" key="1">
    <citation type="journal article" date="2011" name="Nat. Commun.">
        <title>Effector diversification within compartments of the Leptosphaeria maculans genome affected by Repeat-Induced Point mutations.</title>
        <authorList>
            <person name="Rouxel T."/>
            <person name="Grandaubert J."/>
            <person name="Hane J.K."/>
            <person name="Hoede C."/>
            <person name="van de Wouw A.P."/>
            <person name="Couloux A."/>
            <person name="Dominguez V."/>
            <person name="Anthouard V."/>
            <person name="Bally P."/>
            <person name="Bourras S."/>
            <person name="Cozijnsen A.J."/>
            <person name="Ciuffetti L.M."/>
            <person name="Degrave A."/>
            <person name="Dilmaghani A."/>
            <person name="Duret L."/>
            <person name="Fudal I."/>
            <person name="Goodwin S.B."/>
            <person name="Gout L."/>
            <person name="Glaser N."/>
            <person name="Linglin J."/>
            <person name="Kema G.H.J."/>
            <person name="Lapalu N."/>
            <person name="Lawrence C.B."/>
            <person name="May K."/>
            <person name="Meyer M."/>
            <person name="Ollivier B."/>
            <person name="Poulain J."/>
            <person name="Schoch C.L."/>
            <person name="Simon A."/>
            <person name="Spatafora J.W."/>
            <person name="Stachowiak A."/>
            <person name="Turgeon B.G."/>
            <person name="Tyler B.M."/>
            <person name="Vincent D."/>
            <person name="Weissenbach J."/>
            <person name="Amselem J."/>
            <person name="Quesneville H."/>
            <person name="Oliver R.P."/>
            <person name="Wincker P."/>
            <person name="Balesdent M.-H."/>
            <person name="Howlett B.J."/>
        </authorList>
    </citation>
    <scope>NUCLEOTIDE SEQUENCE [LARGE SCALE GENOMIC DNA]</scope>
    <source>
        <strain evidence="3">JN3 / isolate v23.1.3 / race Av1-4-5-6-7-8</strain>
    </source>
</reference>
<evidence type="ECO:0000313" key="3">
    <source>
        <dbReference type="Proteomes" id="UP000002668"/>
    </source>
</evidence>
<evidence type="ECO:0008006" key="4">
    <source>
        <dbReference type="Google" id="ProtNLM"/>
    </source>
</evidence>
<dbReference type="OMA" id="TCDHRRS"/>
<dbReference type="InterPro" id="IPR013078">
    <property type="entry name" value="His_Pase_superF_clade-1"/>
</dbReference>
<proteinExistence type="predicted"/>
<feature type="chain" id="PRO_5003192138" description="Phosphoglycerate mutase family protein" evidence="1">
    <location>
        <begin position="20"/>
        <end position="375"/>
    </location>
</feature>
<sequence length="375" mass="41490">MIASFLFYALLASSSTANAYSLAKSFTYSVVPGIFQQDDPATDPSTFNFTASNFGLIPRPYPSDPSCPNPQQATQWQRLSHYITTLNAQANSSDRYTLLFLGRHGEGFHNAAESYFGTPAWNCHWAVRNGNATVTWADAQLTPLGAQQATQVRDFWQHLLTDEKISPPDSYYTSPLYRCLTTADLSFSTLDLPASKPFKPIVKEFLREGISAHTCDRRSDKSFLERQFPAFAFEAGFQEEDPYWMEMKTEPRENQDARSKAVLDDIFGGDRASYISVTAHSGAVSSLLRGRGIPSPEVHVPLYTPDTDSRVPQTIVLNHRPFRLSTGSAMPVLVKITSSTTETPPSPALPYTPKTTCAVPPTIREPSCNDCSCCV</sequence>
<dbReference type="EMBL" id="FP929125">
    <property type="protein sequence ID" value="CBX94625.1"/>
    <property type="molecule type" value="Genomic_DNA"/>
</dbReference>
<dbReference type="InParanoid" id="E4ZTR5"/>
<dbReference type="InterPro" id="IPR029033">
    <property type="entry name" value="His_PPase_superfam"/>
</dbReference>
<dbReference type="SUPFAM" id="SSF53254">
    <property type="entry name" value="Phosphoglycerate mutase-like"/>
    <property type="match status" value="1"/>
</dbReference>
<dbReference type="HOGENOM" id="CLU_039184_0_1_1"/>
<evidence type="ECO:0000256" key="1">
    <source>
        <dbReference type="SAM" id="SignalP"/>
    </source>
</evidence>
<dbReference type="SMART" id="SM00855">
    <property type="entry name" value="PGAM"/>
    <property type="match status" value="1"/>
</dbReference>
<feature type="signal peptide" evidence="1">
    <location>
        <begin position="1"/>
        <end position="19"/>
    </location>
</feature>
<protein>
    <recommendedName>
        <fullName evidence="4">Phosphoglycerate mutase family protein</fullName>
    </recommendedName>
</protein>
<dbReference type="eggNOG" id="KOG4754">
    <property type="taxonomic scope" value="Eukaryota"/>
</dbReference>
<organism evidence="3">
    <name type="scientific">Leptosphaeria maculans (strain JN3 / isolate v23.1.3 / race Av1-4-5-6-7-8)</name>
    <name type="common">Blackleg fungus</name>
    <name type="synonym">Phoma lingam</name>
    <dbReference type="NCBI Taxonomy" id="985895"/>
    <lineage>
        <taxon>Eukaryota</taxon>
        <taxon>Fungi</taxon>
        <taxon>Dikarya</taxon>
        <taxon>Ascomycota</taxon>
        <taxon>Pezizomycotina</taxon>
        <taxon>Dothideomycetes</taxon>
        <taxon>Pleosporomycetidae</taxon>
        <taxon>Pleosporales</taxon>
        <taxon>Pleosporineae</taxon>
        <taxon>Leptosphaeriaceae</taxon>
        <taxon>Plenodomus</taxon>
        <taxon>Plenodomus lingam/Leptosphaeria maculans species complex</taxon>
    </lineage>
</organism>
<dbReference type="PANTHER" id="PTHR48100:SF32">
    <property type="entry name" value="ANCHORED PROTEIN, PUTATIVE (AFU_ORTHOLOGUE AFUA_1G10590)-RELATED"/>
    <property type="match status" value="1"/>
</dbReference>
<evidence type="ECO:0000313" key="2">
    <source>
        <dbReference type="EMBL" id="CBX94625.1"/>
    </source>
</evidence>
<dbReference type="AlphaFoldDB" id="E4ZTR5"/>
<dbReference type="VEuPathDB" id="FungiDB:LEMA_P116280.1"/>
<dbReference type="InterPro" id="IPR050275">
    <property type="entry name" value="PGM_Phosphatase"/>
</dbReference>
<dbReference type="Proteomes" id="UP000002668">
    <property type="component" value="Genome"/>
</dbReference>
<gene>
    <name evidence="2" type="ORF">LEMA_P116280.1</name>
</gene>
<dbReference type="Pfam" id="PF00300">
    <property type="entry name" value="His_Phos_1"/>
    <property type="match status" value="1"/>
</dbReference>
<dbReference type="FunCoup" id="E4ZTR5">
    <property type="interactions" value="150"/>
</dbReference>
<keyword evidence="1" id="KW-0732">Signal</keyword>
<dbReference type="PANTHER" id="PTHR48100">
    <property type="entry name" value="BROAD-SPECIFICITY PHOSPHATASE YOR283W-RELATED"/>
    <property type="match status" value="1"/>
</dbReference>
<keyword evidence="3" id="KW-1185">Reference proteome</keyword>